<keyword evidence="4" id="KW-0479">Metal-binding</keyword>
<dbReference type="EC" id="3.1.3.16" evidence="3"/>
<protein>
    <recommendedName>
        <fullName evidence="3">protein-serine/threonine phosphatase</fullName>
        <ecNumber evidence="3">3.1.3.16</ecNumber>
    </recommendedName>
</protein>
<dbReference type="EMBL" id="GIBP01007011">
    <property type="protein sequence ID" value="NDV35980.1"/>
    <property type="molecule type" value="Transcribed_RNA"/>
</dbReference>
<evidence type="ECO:0000256" key="8">
    <source>
        <dbReference type="ARBA" id="ARBA00023211"/>
    </source>
</evidence>
<dbReference type="Pfam" id="PF00481">
    <property type="entry name" value="PP2C"/>
    <property type="match status" value="1"/>
</dbReference>
<reference evidence="10" key="1">
    <citation type="journal article" date="2020" name="J. Eukaryot. Microbiol.">
        <title>De novo Sequencing, Assembly and Annotation of the Transcriptome for the Free-Living Testate Amoeba Arcella intermedia.</title>
        <authorList>
            <person name="Ribeiro G.M."/>
            <person name="Porfirio-Sousa A.L."/>
            <person name="Maurer-Alcala X.X."/>
            <person name="Katz L.A."/>
            <person name="Lahr D.J.G."/>
        </authorList>
    </citation>
    <scope>NUCLEOTIDE SEQUENCE</scope>
</reference>
<accession>A0A6B2LGN0</accession>
<dbReference type="InterPro" id="IPR036457">
    <property type="entry name" value="PPM-type-like_dom_sf"/>
</dbReference>
<comment type="cofactor">
    <cofactor evidence="1">
        <name>Mn(2+)</name>
        <dbReference type="ChEBI" id="CHEBI:29035"/>
    </cofactor>
</comment>
<dbReference type="PANTHER" id="PTHR13832">
    <property type="entry name" value="PROTEIN PHOSPHATASE 2C"/>
    <property type="match status" value="1"/>
</dbReference>
<evidence type="ECO:0000256" key="5">
    <source>
        <dbReference type="ARBA" id="ARBA00022801"/>
    </source>
</evidence>
<dbReference type="GO" id="GO:0004722">
    <property type="term" value="F:protein serine/threonine phosphatase activity"/>
    <property type="evidence" value="ECO:0007669"/>
    <property type="project" value="UniProtKB-EC"/>
</dbReference>
<evidence type="ECO:0000313" key="10">
    <source>
        <dbReference type="EMBL" id="NDV35980.1"/>
    </source>
</evidence>
<keyword evidence="6" id="KW-0460">Magnesium</keyword>
<dbReference type="CDD" id="cd00143">
    <property type="entry name" value="PP2Cc"/>
    <property type="match status" value="1"/>
</dbReference>
<keyword evidence="8" id="KW-0464">Manganese</keyword>
<comment type="similarity">
    <text evidence="2">Belongs to the PP2C family.</text>
</comment>
<dbReference type="SMART" id="SM00332">
    <property type="entry name" value="PP2Cc"/>
    <property type="match status" value="1"/>
</dbReference>
<dbReference type="InterPro" id="IPR015655">
    <property type="entry name" value="PP2C"/>
</dbReference>
<keyword evidence="7" id="KW-0904">Protein phosphatase</keyword>
<evidence type="ECO:0000256" key="6">
    <source>
        <dbReference type="ARBA" id="ARBA00022842"/>
    </source>
</evidence>
<evidence type="ECO:0000259" key="9">
    <source>
        <dbReference type="PROSITE" id="PS51746"/>
    </source>
</evidence>
<evidence type="ECO:0000256" key="1">
    <source>
        <dbReference type="ARBA" id="ARBA00001936"/>
    </source>
</evidence>
<name>A0A6B2LGN0_9EUKA</name>
<keyword evidence="5" id="KW-0378">Hydrolase</keyword>
<dbReference type="InterPro" id="IPR001932">
    <property type="entry name" value="PPM-type_phosphatase-like_dom"/>
</dbReference>
<proteinExistence type="inferred from homology"/>
<organism evidence="10">
    <name type="scientific">Arcella intermedia</name>
    <dbReference type="NCBI Taxonomy" id="1963864"/>
    <lineage>
        <taxon>Eukaryota</taxon>
        <taxon>Amoebozoa</taxon>
        <taxon>Tubulinea</taxon>
        <taxon>Elardia</taxon>
        <taxon>Arcellinida</taxon>
        <taxon>Sphaerothecina</taxon>
        <taxon>Arcellidae</taxon>
        <taxon>Arcella</taxon>
    </lineage>
</organism>
<sequence>MECEDYPHDIPKSLKHAFMETDKIWLKKAKSNKWVDGSTGIVALIYGDTLFVANAGDSRGVLCENGEMVALSMDHKPTEKLESQRIQKYGGTIQNGRINGNLAVSRGFGDIEFKDQETLGEKFVTVEPDIREFKISEKSSFIILACDGLWDTVSNQQAVQLVKNKLANNEVTKADNKDLFTICVELVSVAYEQKSRDNISCILVVFEHTDK</sequence>
<evidence type="ECO:0000256" key="7">
    <source>
        <dbReference type="ARBA" id="ARBA00022912"/>
    </source>
</evidence>
<dbReference type="PANTHER" id="PTHR13832:SF803">
    <property type="entry name" value="PROTEIN PHOSPHATASE 1G"/>
    <property type="match status" value="1"/>
</dbReference>
<dbReference type="SUPFAM" id="SSF81606">
    <property type="entry name" value="PP2C-like"/>
    <property type="match status" value="1"/>
</dbReference>
<feature type="domain" description="PPM-type phosphatase" evidence="9">
    <location>
        <begin position="1"/>
        <end position="206"/>
    </location>
</feature>
<dbReference type="Gene3D" id="3.60.40.10">
    <property type="entry name" value="PPM-type phosphatase domain"/>
    <property type="match status" value="1"/>
</dbReference>
<dbReference type="GO" id="GO:0046872">
    <property type="term" value="F:metal ion binding"/>
    <property type="evidence" value="ECO:0007669"/>
    <property type="project" value="UniProtKB-KW"/>
</dbReference>
<evidence type="ECO:0000256" key="2">
    <source>
        <dbReference type="ARBA" id="ARBA00006702"/>
    </source>
</evidence>
<dbReference type="AlphaFoldDB" id="A0A6B2LGN0"/>
<evidence type="ECO:0000256" key="4">
    <source>
        <dbReference type="ARBA" id="ARBA00022723"/>
    </source>
</evidence>
<dbReference type="PROSITE" id="PS51746">
    <property type="entry name" value="PPM_2"/>
    <property type="match status" value="1"/>
</dbReference>
<evidence type="ECO:0000256" key="3">
    <source>
        <dbReference type="ARBA" id="ARBA00013081"/>
    </source>
</evidence>